<dbReference type="GO" id="GO:0016705">
    <property type="term" value="F:oxidoreductase activity, acting on paired donors, with incorporation or reduction of molecular oxygen"/>
    <property type="evidence" value="ECO:0007669"/>
    <property type="project" value="InterPro"/>
</dbReference>
<proteinExistence type="inferred from homology"/>
<keyword evidence="3 6" id="KW-0479">Metal-binding</keyword>
<keyword evidence="9" id="KW-1185">Reference proteome</keyword>
<evidence type="ECO:0000256" key="4">
    <source>
        <dbReference type="ARBA" id="ARBA00023002"/>
    </source>
</evidence>
<keyword evidence="5 6" id="KW-0408">Iron</keyword>
<dbReference type="PRINTS" id="PR00465">
    <property type="entry name" value="EP450IV"/>
</dbReference>
<sequence>MISLTSVSVELTTAFFIVLLLVGPMFLWLRKLESRPKNLPPVIKIAEAELFKRPREAYETALGKYGPVIAVKRKGRVEYIVDSSLTHQVLTTNHLFSFEEGTAFILNLYYFKKLFTAFFVDIDDLVHNVIAARMPLVVEQVFPVFMKHASNLFDELHCLREDAQETRYVHGLDHTHKSISEAMALIILGPDFVNPTNLLAVEKVAHDIAVVTGLYQNTSWWGTNYPDVWRLFTWSVLVHYWDSRLQIWRKLRKETYDSDIATDSPEQFKGSVLDFLGCKFTNRTSGRIGFSAYLRITALVLGIVFASVHQTASVAVWVLYELAMRPEYQSALHEELFDICGVACSVDNANVSYESLQKAARLDSFIREVLRTKGDTLSTCRLTTASVPIGGYVIPKGFLVIPLASLSHMSTQYHGPDAEKFDGARWVGTGKQAVTVNHTYFPFGLGRWACPGRALAVAEIKMIVWGIICCSKPILKGGMYTVPDPLNVTSVAPSGEMTLVPFNYIA</sequence>
<protein>
    <recommendedName>
        <fullName evidence="10">Cytochrome P450</fullName>
    </recommendedName>
</protein>
<dbReference type="InterPro" id="IPR002403">
    <property type="entry name" value="Cyt_P450_E_grp-IV"/>
</dbReference>
<name>A0A9Q5NA31_SANBA</name>
<evidence type="ECO:0008006" key="10">
    <source>
        <dbReference type="Google" id="ProtNLM"/>
    </source>
</evidence>
<accession>A0A9Q5NA31</accession>
<comment type="similarity">
    <text evidence="2">Belongs to the cytochrome P450 family.</text>
</comment>
<feature type="transmembrane region" description="Helical" evidence="7">
    <location>
        <begin position="12"/>
        <end position="29"/>
    </location>
</feature>
<evidence type="ECO:0000256" key="1">
    <source>
        <dbReference type="ARBA" id="ARBA00001971"/>
    </source>
</evidence>
<comment type="caution">
    <text evidence="8">The sequence shown here is derived from an EMBL/GenBank/DDBJ whole genome shotgun (WGS) entry which is preliminary data.</text>
</comment>
<dbReference type="PANTHER" id="PTHR46206">
    <property type="entry name" value="CYTOCHROME P450"/>
    <property type="match status" value="1"/>
</dbReference>
<dbReference type="Pfam" id="PF00067">
    <property type="entry name" value="p450"/>
    <property type="match status" value="1"/>
</dbReference>
<dbReference type="OrthoDB" id="1844152at2759"/>
<evidence type="ECO:0000256" key="7">
    <source>
        <dbReference type="SAM" id="Phobius"/>
    </source>
</evidence>
<keyword evidence="7" id="KW-0812">Transmembrane</keyword>
<keyword evidence="7" id="KW-0472">Membrane</keyword>
<dbReference type="EMBL" id="LNZH02000158">
    <property type="protein sequence ID" value="OCB89296.1"/>
    <property type="molecule type" value="Genomic_DNA"/>
</dbReference>
<dbReference type="InterPro" id="IPR036396">
    <property type="entry name" value="Cyt_P450_sf"/>
</dbReference>
<dbReference type="GO" id="GO:0004497">
    <property type="term" value="F:monooxygenase activity"/>
    <property type="evidence" value="ECO:0007669"/>
    <property type="project" value="InterPro"/>
</dbReference>
<organism evidence="8 9">
    <name type="scientific">Sanghuangporus baumii</name>
    <name type="common">Phellinus baumii</name>
    <dbReference type="NCBI Taxonomy" id="108892"/>
    <lineage>
        <taxon>Eukaryota</taxon>
        <taxon>Fungi</taxon>
        <taxon>Dikarya</taxon>
        <taxon>Basidiomycota</taxon>
        <taxon>Agaricomycotina</taxon>
        <taxon>Agaricomycetes</taxon>
        <taxon>Hymenochaetales</taxon>
        <taxon>Hymenochaetaceae</taxon>
        <taxon>Sanghuangporus</taxon>
    </lineage>
</organism>
<gene>
    <name evidence="8" type="ORF">A7U60_g3495</name>
</gene>
<reference evidence="8" key="1">
    <citation type="submission" date="2016-06" db="EMBL/GenBank/DDBJ databases">
        <title>Draft Genome sequence of the fungus Inonotus baumii.</title>
        <authorList>
            <person name="Zhu H."/>
            <person name="Lin W."/>
        </authorList>
    </citation>
    <scope>NUCLEOTIDE SEQUENCE</scope>
    <source>
        <strain evidence="8">821</strain>
    </source>
</reference>
<dbReference type="SUPFAM" id="SSF48264">
    <property type="entry name" value="Cytochrome P450"/>
    <property type="match status" value="1"/>
</dbReference>
<comment type="cofactor">
    <cofactor evidence="1 6">
        <name>heme</name>
        <dbReference type="ChEBI" id="CHEBI:30413"/>
    </cofactor>
</comment>
<dbReference type="Proteomes" id="UP000757232">
    <property type="component" value="Unassembled WGS sequence"/>
</dbReference>
<dbReference type="GO" id="GO:0020037">
    <property type="term" value="F:heme binding"/>
    <property type="evidence" value="ECO:0007669"/>
    <property type="project" value="InterPro"/>
</dbReference>
<dbReference type="AlphaFoldDB" id="A0A9Q5NA31"/>
<evidence type="ECO:0000256" key="3">
    <source>
        <dbReference type="ARBA" id="ARBA00022723"/>
    </source>
</evidence>
<keyword evidence="4" id="KW-0560">Oxidoreductase</keyword>
<evidence type="ECO:0000256" key="5">
    <source>
        <dbReference type="ARBA" id="ARBA00023004"/>
    </source>
</evidence>
<dbReference type="PANTHER" id="PTHR46206:SF7">
    <property type="entry name" value="P450, PUTATIVE (EUROFUNG)-RELATED"/>
    <property type="match status" value="1"/>
</dbReference>
<dbReference type="Gene3D" id="1.10.630.10">
    <property type="entry name" value="Cytochrome P450"/>
    <property type="match status" value="1"/>
</dbReference>
<evidence type="ECO:0000256" key="2">
    <source>
        <dbReference type="ARBA" id="ARBA00010617"/>
    </source>
</evidence>
<keyword evidence="6" id="KW-0349">Heme</keyword>
<evidence type="ECO:0000256" key="6">
    <source>
        <dbReference type="PIRSR" id="PIRSR602403-1"/>
    </source>
</evidence>
<feature type="binding site" description="axial binding residue" evidence="6">
    <location>
        <position position="450"/>
    </location>
    <ligand>
        <name>heme</name>
        <dbReference type="ChEBI" id="CHEBI:30413"/>
    </ligand>
    <ligandPart>
        <name>Fe</name>
        <dbReference type="ChEBI" id="CHEBI:18248"/>
    </ligandPart>
</feature>
<dbReference type="GO" id="GO:0005506">
    <property type="term" value="F:iron ion binding"/>
    <property type="evidence" value="ECO:0007669"/>
    <property type="project" value="InterPro"/>
</dbReference>
<dbReference type="InterPro" id="IPR001128">
    <property type="entry name" value="Cyt_P450"/>
</dbReference>
<evidence type="ECO:0000313" key="9">
    <source>
        <dbReference type="Proteomes" id="UP000757232"/>
    </source>
</evidence>
<evidence type="ECO:0000313" key="8">
    <source>
        <dbReference type="EMBL" id="OCB89296.1"/>
    </source>
</evidence>
<keyword evidence="7" id="KW-1133">Transmembrane helix</keyword>